<dbReference type="PANTHER" id="PTHR48207:SF3">
    <property type="entry name" value="SUCCINATE--HYDROXYMETHYLGLUTARATE COA-TRANSFERASE"/>
    <property type="match status" value="1"/>
</dbReference>
<sequence>MADPDAQAPDARGPRRRRSAEGSGVTGALDGVRVIDLSRVLAGPYCTQMLADHGAEVVKVEPVAGDLTRTWGPAHPDGVSSYYAGLNRNKQHLSADLSAPDGRALVLRLLEDADVLVENFKPGVMDRWGLDAASLLERFPRLVYCRITAFGTDGPMAGLPGYDAVIQAHAGIMHLNGEPDGGPMRVPMPITDLTAGLLAVSGVLLALHERTASGRGQLVELTLADGAVSLLHPVAANYFMTGEPPRRLGSGHPNIAPCEVFDSPAGEVYVAAGSDRQFALLADFLGEPGLATDPRYRTNADRLVNRHDLNADLAALVSGLDPDADIAREMIAKGVPASIVRPVEHVLDDPYLTEHGMVTEAGGVRMLGVPVRLARTPGAVRTPPRAQGADTRAVLAAAGVTADRIEDLIARGVVVTTDAPTPFQPDSGQSHEHRSEEN</sequence>
<evidence type="ECO:0000313" key="3">
    <source>
        <dbReference type="EMBL" id="QSE95288.1"/>
    </source>
</evidence>
<proteinExistence type="predicted"/>
<dbReference type="InterPro" id="IPR050483">
    <property type="entry name" value="CoA-transferase_III_domain"/>
</dbReference>
<evidence type="ECO:0000256" key="1">
    <source>
        <dbReference type="ARBA" id="ARBA00022679"/>
    </source>
</evidence>
<keyword evidence="1 3" id="KW-0808">Transferase</keyword>
<dbReference type="Gene3D" id="3.40.50.10540">
    <property type="entry name" value="Crotonobetainyl-coa:carnitine coa-transferase, domain 1"/>
    <property type="match status" value="1"/>
</dbReference>
<dbReference type="InterPro" id="IPR003673">
    <property type="entry name" value="CoA-Trfase_fam_III"/>
</dbReference>
<feature type="compositionally biased region" description="Basic and acidic residues" evidence="2">
    <location>
        <begin position="429"/>
        <end position="438"/>
    </location>
</feature>
<reference evidence="3 4" key="1">
    <citation type="journal article" date="2021" name="Microbiol. Resour. Announc.">
        <title>Complete Genome Sequences of Two Rhodococcus sp. Strains with Large and Linear Chromosomes, Isolated from Apple Rhizosphere.</title>
        <authorList>
            <person name="Benning S."/>
            <person name="Brugnone N."/>
            <person name="Siani R."/>
            <person name="Kublik S."/>
            <person name="Schloter M."/>
            <person name="Rad V."/>
        </authorList>
    </citation>
    <scope>NUCLEOTIDE SEQUENCE [LARGE SCALE GENOMIC DNA]</scope>
    <source>
        <strain evidence="3 4">R79</strain>
    </source>
</reference>
<feature type="region of interest" description="Disordered" evidence="2">
    <location>
        <begin position="416"/>
        <end position="438"/>
    </location>
</feature>
<keyword evidence="4" id="KW-1185">Reference proteome</keyword>
<dbReference type="SUPFAM" id="SSF89796">
    <property type="entry name" value="CoA-transferase family III (CaiB/BaiF)"/>
    <property type="match status" value="1"/>
</dbReference>
<dbReference type="InterPro" id="IPR023606">
    <property type="entry name" value="CoA-Trfase_III_dom_1_sf"/>
</dbReference>
<dbReference type="Gene3D" id="3.30.1540.10">
    <property type="entry name" value="formyl-coa transferase, domain 3"/>
    <property type="match status" value="1"/>
</dbReference>
<evidence type="ECO:0000313" key="4">
    <source>
        <dbReference type="Proteomes" id="UP000662986"/>
    </source>
</evidence>
<accession>A0A974WD10</accession>
<dbReference type="PANTHER" id="PTHR48207">
    <property type="entry name" value="SUCCINATE--HYDROXYMETHYLGLUTARATE COA-TRANSFERASE"/>
    <property type="match status" value="1"/>
</dbReference>
<dbReference type="EMBL" id="CP070619">
    <property type="protein sequence ID" value="QSE95288.1"/>
    <property type="molecule type" value="Genomic_DNA"/>
</dbReference>
<gene>
    <name evidence="3" type="ORF">JWS13_05875</name>
</gene>
<dbReference type="Pfam" id="PF02515">
    <property type="entry name" value="CoA_transf_3"/>
    <property type="match status" value="1"/>
</dbReference>
<dbReference type="GO" id="GO:0016740">
    <property type="term" value="F:transferase activity"/>
    <property type="evidence" value="ECO:0007669"/>
    <property type="project" value="UniProtKB-KW"/>
</dbReference>
<dbReference type="Proteomes" id="UP000662986">
    <property type="component" value="Chromosome"/>
</dbReference>
<evidence type="ECO:0000256" key="2">
    <source>
        <dbReference type="SAM" id="MobiDB-lite"/>
    </source>
</evidence>
<organism evidence="3 4">
    <name type="scientific">Rhodococcus pseudokoreensis</name>
    <dbReference type="NCBI Taxonomy" id="2811421"/>
    <lineage>
        <taxon>Bacteria</taxon>
        <taxon>Bacillati</taxon>
        <taxon>Actinomycetota</taxon>
        <taxon>Actinomycetes</taxon>
        <taxon>Mycobacteriales</taxon>
        <taxon>Nocardiaceae</taxon>
        <taxon>Rhodococcus</taxon>
    </lineage>
</organism>
<protein>
    <submittedName>
        <fullName evidence="3">CoA transferase</fullName>
    </submittedName>
</protein>
<name>A0A974WD10_9NOCA</name>
<reference evidence="3 4" key="2">
    <citation type="journal article" date="2022" name="Arch. Microbiol.">
        <title>Rhodococcus pseudokoreensis sp. nov. isolated from the rhizosphere of young M26 apple rootstocks.</title>
        <authorList>
            <person name="Kampfer P."/>
            <person name="Glaeser S.P."/>
            <person name="Blom J."/>
            <person name="Wolf J."/>
            <person name="Benning S."/>
            <person name="Schloter M."/>
            <person name="Neumann-Schaal M."/>
        </authorList>
    </citation>
    <scope>NUCLEOTIDE SEQUENCE [LARGE SCALE GENOMIC DNA]</scope>
    <source>
        <strain evidence="3 4">R79</strain>
    </source>
</reference>
<feature type="region of interest" description="Disordered" evidence="2">
    <location>
        <begin position="1"/>
        <end position="24"/>
    </location>
</feature>
<dbReference type="InterPro" id="IPR044855">
    <property type="entry name" value="CoA-Trfase_III_dom3_sf"/>
</dbReference>